<gene>
    <name evidence="1" type="ORF">RDI58_014957</name>
</gene>
<proteinExistence type="predicted"/>
<dbReference type="EMBL" id="JBANQN010000006">
    <property type="protein sequence ID" value="KAK6786432.1"/>
    <property type="molecule type" value="Genomic_DNA"/>
</dbReference>
<evidence type="ECO:0000313" key="1">
    <source>
        <dbReference type="EMBL" id="KAK6786432.1"/>
    </source>
</evidence>
<evidence type="ECO:0000313" key="2">
    <source>
        <dbReference type="Proteomes" id="UP001371456"/>
    </source>
</evidence>
<comment type="caution">
    <text evidence="1">The sequence shown here is derived from an EMBL/GenBank/DDBJ whole genome shotgun (WGS) entry which is preliminary data.</text>
</comment>
<reference evidence="1 2" key="1">
    <citation type="submission" date="2024-02" db="EMBL/GenBank/DDBJ databases">
        <title>de novo genome assembly of Solanum bulbocastanum strain 11H21.</title>
        <authorList>
            <person name="Hosaka A.J."/>
        </authorList>
    </citation>
    <scope>NUCLEOTIDE SEQUENCE [LARGE SCALE GENOMIC DNA]</scope>
    <source>
        <tissue evidence="1">Young leaves</tissue>
    </source>
</reference>
<dbReference type="PANTHER" id="PTHR45825:SF3">
    <property type="entry name" value="GRANULE-BOUND STARCH SYNTHASE 1, CHLOROPLASTIC_AMYLOPLASTIC"/>
    <property type="match status" value="1"/>
</dbReference>
<name>A0AAN8YBH9_SOLBU</name>
<organism evidence="1 2">
    <name type="scientific">Solanum bulbocastanum</name>
    <name type="common">Wild potato</name>
    <dbReference type="NCBI Taxonomy" id="147425"/>
    <lineage>
        <taxon>Eukaryota</taxon>
        <taxon>Viridiplantae</taxon>
        <taxon>Streptophyta</taxon>
        <taxon>Embryophyta</taxon>
        <taxon>Tracheophyta</taxon>
        <taxon>Spermatophyta</taxon>
        <taxon>Magnoliopsida</taxon>
        <taxon>eudicotyledons</taxon>
        <taxon>Gunneridae</taxon>
        <taxon>Pentapetalae</taxon>
        <taxon>asterids</taxon>
        <taxon>lamiids</taxon>
        <taxon>Solanales</taxon>
        <taxon>Solanaceae</taxon>
        <taxon>Solanoideae</taxon>
        <taxon>Solaneae</taxon>
        <taxon>Solanum</taxon>
    </lineage>
</organism>
<sequence length="86" mass="9301">MNFMLVDTELCPWRKVGGLGDILGGLPPSFAVWGNTGSKIYGPKAGLDYLDNELRFNLLCRAALEAPSVLNLNTSNYFSGPYGNTS</sequence>
<dbReference type="AlphaFoldDB" id="A0AAN8YBH9"/>
<keyword evidence="2" id="KW-1185">Reference proteome</keyword>
<dbReference type="SUPFAM" id="SSF53756">
    <property type="entry name" value="UDP-Glycosyltransferase/glycogen phosphorylase"/>
    <property type="match status" value="1"/>
</dbReference>
<dbReference type="Proteomes" id="UP001371456">
    <property type="component" value="Unassembled WGS sequence"/>
</dbReference>
<dbReference type="Gene3D" id="3.40.50.2000">
    <property type="entry name" value="Glycogen Phosphorylase B"/>
    <property type="match status" value="1"/>
</dbReference>
<protein>
    <submittedName>
        <fullName evidence="1">Uncharacterized protein</fullName>
    </submittedName>
</protein>
<accession>A0AAN8YBH9</accession>
<dbReference type="PANTHER" id="PTHR45825">
    <property type="entry name" value="GRANULE-BOUND STARCH SYNTHASE 1, CHLOROPLASTIC/AMYLOPLASTIC"/>
    <property type="match status" value="1"/>
</dbReference>